<accession>A0A367V8J4</accession>
<evidence type="ECO:0000313" key="2">
    <source>
        <dbReference type="EMBL" id="RCK21517.1"/>
    </source>
</evidence>
<dbReference type="EMBL" id="JPWB01000005">
    <property type="protein sequence ID" value="RCK21517.1"/>
    <property type="molecule type" value="Genomic_DNA"/>
</dbReference>
<name>A0A367V8J4_9PROT</name>
<dbReference type="AlphaFoldDB" id="A0A367V8J4"/>
<keyword evidence="1" id="KW-0472">Membrane</keyword>
<organism evidence="2 3">
    <name type="scientific">Thalassospira profundimaris</name>
    <dbReference type="NCBI Taxonomy" id="502049"/>
    <lineage>
        <taxon>Bacteria</taxon>
        <taxon>Pseudomonadati</taxon>
        <taxon>Pseudomonadota</taxon>
        <taxon>Alphaproteobacteria</taxon>
        <taxon>Rhodospirillales</taxon>
        <taxon>Thalassospiraceae</taxon>
        <taxon>Thalassospira</taxon>
    </lineage>
</organism>
<keyword evidence="1" id="KW-1133">Transmembrane helix</keyword>
<evidence type="ECO:0000313" key="3">
    <source>
        <dbReference type="Proteomes" id="UP000253061"/>
    </source>
</evidence>
<gene>
    <name evidence="2" type="ORF">TH6_13000</name>
</gene>
<protein>
    <submittedName>
        <fullName evidence="2">Uncharacterized protein</fullName>
    </submittedName>
</protein>
<proteinExistence type="predicted"/>
<reference evidence="2 3" key="1">
    <citation type="submission" date="2014-07" db="EMBL/GenBank/DDBJ databases">
        <title>Draft genome sequence of Thalassospira profundimaris R8-17.</title>
        <authorList>
            <person name="Lai Q."/>
            <person name="Shao Z."/>
        </authorList>
    </citation>
    <scope>NUCLEOTIDE SEQUENCE [LARGE SCALE GENOMIC DNA]</scope>
    <source>
        <strain evidence="2 3">R8-17</strain>
    </source>
</reference>
<sequence>MAIKIPAWTKPGIWGGIIGAALITIVGFSTGSVVSGGTAQEMADASSKEATISAMAPVCVAQFKMLSPNNQTAELTALKAESSYKRDDFVIKKGWATMPGSEEPNDDIARRCATLLMDLTTS</sequence>
<comment type="caution">
    <text evidence="2">The sequence shown here is derived from an EMBL/GenBank/DDBJ whole genome shotgun (WGS) entry which is preliminary data.</text>
</comment>
<feature type="transmembrane region" description="Helical" evidence="1">
    <location>
        <begin position="12"/>
        <end position="34"/>
    </location>
</feature>
<evidence type="ECO:0000256" key="1">
    <source>
        <dbReference type="SAM" id="Phobius"/>
    </source>
</evidence>
<dbReference type="Proteomes" id="UP000253061">
    <property type="component" value="Unassembled WGS sequence"/>
</dbReference>
<keyword evidence="1" id="KW-0812">Transmembrane</keyword>
<dbReference type="RefSeq" id="WP_062955594.1">
    <property type="nucleotide sequence ID" value="NZ_JPWB01000005.1"/>
</dbReference>